<comment type="caution">
    <text evidence="3">The sequence shown here is derived from an EMBL/GenBank/DDBJ whole genome shotgun (WGS) entry which is preliminary data.</text>
</comment>
<keyword evidence="1 3" id="KW-0560">Oxidoreductase</keyword>
<evidence type="ECO:0000313" key="3">
    <source>
        <dbReference type="EMBL" id="MDQ0472191.1"/>
    </source>
</evidence>
<evidence type="ECO:0000313" key="4">
    <source>
        <dbReference type="Proteomes" id="UP001242480"/>
    </source>
</evidence>
<dbReference type="Proteomes" id="UP001242480">
    <property type="component" value="Unassembled WGS sequence"/>
</dbReference>
<dbReference type="PANTHER" id="PTHR13847">
    <property type="entry name" value="SARCOSINE DEHYDROGENASE-RELATED"/>
    <property type="match status" value="1"/>
</dbReference>
<dbReference type="GO" id="GO:0016491">
    <property type="term" value="F:oxidoreductase activity"/>
    <property type="evidence" value="ECO:0007669"/>
    <property type="project" value="UniProtKB-KW"/>
</dbReference>
<accession>A0ABU0JD37</accession>
<evidence type="ECO:0000259" key="2">
    <source>
        <dbReference type="Pfam" id="PF01266"/>
    </source>
</evidence>
<dbReference type="Gene3D" id="3.30.9.10">
    <property type="entry name" value="D-Amino Acid Oxidase, subunit A, domain 2"/>
    <property type="match status" value="1"/>
</dbReference>
<name>A0ABU0JD37_9HYPH</name>
<sequence length="417" mass="44762">MTHVAVVGAGIVGVTTAYSLLRSGYAVTLVDPEEPGSARAASFGNGGWLSPSLVIPSAMPGLWKMIPGMLLDPRGPLTVDIRRLPRLMPWLTRFIWNGATEERVRPTSRALSRLVGSCPDRHRQIASEIGASHLIEPSGLLFLYRSRQAYAREALPWALRRELGARWIELDEGPLREVEPGTPDIYGFGALVEGGHCVDPGKFVAALGRFLVANGVVHRRGRALGFSFDGDRLTGIETEGGNIACDKAVVSAGAWSGTLAAALGDRVPLEAERGHHIVIPGPAPALRNRLLLTDRKITVRRVGDATKITGQVDFSGLEKPANPLRFQVLRDLAADAFPILGSAGSREMATWMGRRPSLPDGLPVIGRSTRSPDVVHAFGHGHVGFASAPETARLVTGIITGTARESDIAAYSPRRFR</sequence>
<dbReference type="EC" id="1.4.99.-" evidence="3"/>
<dbReference type="RefSeq" id="WP_307278613.1">
    <property type="nucleotide sequence ID" value="NZ_JAUSVX010000011.1"/>
</dbReference>
<protein>
    <submittedName>
        <fullName evidence="3">D-amino-acid dehydrogenase</fullName>
        <ecNumber evidence="3">1.4.99.-</ecNumber>
    </submittedName>
</protein>
<organism evidence="3 4">
    <name type="scientific">Labrys wisconsinensis</name>
    <dbReference type="NCBI Taxonomy" id="425677"/>
    <lineage>
        <taxon>Bacteria</taxon>
        <taxon>Pseudomonadati</taxon>
        <taxon>Pseudomonadota</taxon>
        <taxon>Alphaproteobacteria</taxon>
        <taxon>Hyphomicrobiales</taxon>
        <taxon>Xanthobacteraceae</taxon>
        <taxon>Labrys</taxon>
    </lineage>
</organism>
<dbReference type="InterPro" id="IPR036188">
    <property type="entry name" value="FAD/NAD-bd_sf"/>
</dbReference>
<dbReference type="Gene3D" id="3.50.50.60">
    <property type="entry name" value="FAD/NAD(P)-binding domain"/>
    <property type="match status" value="2"/>
</dbReference>
<dbReference type="SUPFAM" id="SSF54373">
    <property type="entry name" value="FAD-linked reductases, C-terminal domain"/>
    <property type="match status" value="1"/>
</dbReference>
<dbReference type="PANTHER" id="PTHR13847:SF289">
    <property type="entry name" value="GLYCINE OXIDASE"/>
    <property type="match status" value="1"/>
</dbReference>
<dbReference type="SUPFAM" id="SSF51905">
    <property type="entry name" value="FAD/NAD(P)-binding domain"/>
    <property type="match status" value="1"/>
</dbReference>
<feature type="domain" description="FAD dependent oxidoreductase" evidence="2">
    <location>
        <begin position="3"/>
        <end position="396"/>
    </location>
</feature>
<keyword evidence="4" id="KW-1185">Reference proteome</keyword>
<reference evidence="3 4" key="1">
    <citation type="submission" date="2023-07" db="EMBL/GenBank/DDBJ databases">
        <title>Genomic Encyclopedia of Type Strains, Phase IV (KMG-IV): sequencing the most valuable type-strain genomes for metagenomic binning, comparative biology and taxonomic classification.</title>
        <authorList>
            <person name="Goeker M."/>
        </authorList>
    </citation>
    <scope>NUCLEOTIDE SEQUENCE [LARGE SCALE GENOMIC DNA]</scope>
    <source>
        <strain evidence="3 4">DSM 19619</strain>
    </source>
</reference>
<proteinExistence type="predicted"/>
<dbReference type="InterPro" id="IPR006076">
    <property type="entry name" value="FAD-dep_OxRdtase"/>
</dbReference>
<dbReference type="Pfam" id="PF01266">
    <property type="entry name" value="DAO"/>
    <property type="match status" value="1"/>
</dbReference>
<gene>
    <name evidence="3" type="ORF">QO011_005220</name>
</gene>
<evidence type="ECO:0000256" key="1">
    <source>
        <dbReference type="ARBA" id="ARBA00023002"/>
    </source>
</evidence>
<dbReference type="EMBL" id="JAUSVX010000011">
    <property type="protein sequence ID" value="MDQ0472191.1"/>
    <property type="molecule type" value="Genomic_DNA"/>
</dbReference>